<keyword evidence="3" id="KW-1185">Reference proteome</keyword>
<sequence>MSQSKLKELTPGKLQTLSPQLRKAARYVVEHPDEIATRSQRFVADTAKLPAPTFTRLAHAIGYESYDGLRETCRIEVLQNRTVLAEKARKLVDTNKEDAGFTVRHAAATIRNTEALIASLDPTTLDAAAQMLSRARRVALLGVMSARPIMDYAMYLANMSLPGWRIPGRSGHGLASDLADLNERDVAIVFSIEPYAAQAVDLARNVTEQGVPLLTLTDNPLSPVAEHARHCFYIGTESPQFFPSHVAAMVFFEAIIGMVIQMKGNEAQQRIAAVERQNHRLGEYWQDKPARTKGV</sequence>
<protein>
    <submittedName>
        <fullName evidence="2">DNA-binding transcriptional regulator HexR</fullName>
    </submittedName>
</protein>
<dbReference type="InterPro" id="IPR047640">
    <property type="entry name" value="RpiR-like"/>
</dbReference>
<organism evidence="2 3">
    <name type="scientific">Roseovarius aestuarii</name>
    <dbReference type="NCBI Taxonomy" id="475083"/>
    <lineage>
        <taxon>Bacteria</taxon>
        <taxon>Pseudomonadati</taxon>
        <taxon>Pseudomonadota</taxon>
        <taxon>Alphaproteobacteria</taxon>
        <taxon>Rhodobacterales</taxon>
        <taxon>Roseobacteraceae</taxon>
        <taxon>Roseovarius</taxon>
    </lineage>
</organism>
<dbReference type="InterPro" id="IPR001347">
    <property type="entry name" value="SIS_dom"/>
</dbReference>
<dbReference type="CDD" id="cd05013">
    <property type="entry name" value="SIS_RpiR"/>
    <property type="match status" value="1"/>
</dbReference>
<evidence type="ECO:0000313" key="2">
    <source>
        <dbReference type="EMBL" id="SMC11777.1"/>
    </source>
</evidence>
<dbReference type="SUPFAM" id="SSF46689">
    <property type="entry name" value="Homeodomain-like"/>
    <property type="match status" value="1"/>
</dbReference>
<gene>
    <name evidence="2" type="ORF">ROA7745_01596</name>
</gene>
<dbReference type="SUPFAM" id="SSF53697">
    <property type="entry name" value="SIS domain"/>
    <property type="match status" value="1"/>
</dbReference>
<dbReference type="InterPro" id="IPR035472">
    <property type="entry name" value="RpiR-like_SIS"/>
</dbReference>
<dbReference type="GO" id="GO:0097367">
    <property type="term" value="F:carbohydrate derivative binding"/>
    <property type="evidence" value="ECO:0007669"/>
    <property type="project" value="InterPro"/>
</dbReference>
<dbReference type="PANTHER" id="PTHR30514">
    <property type="entry name" value="GLUCOKINASE"/>
    <property type="match status" value="1"/>
</dbReference>
<dbReference type="GO" id="GO:0003700">
    <property type="term" value="F:DNA-binding transcription factor activity"/>
    <property type="evidence" value="ECO:0007669"/>
    <property type="project" value="InterPro"/>
</dbReference>
<dbReference type="RefSeq" id="WP_085799732.1">
    <property type="nucleotide sequence ID" value="NZ_FWXB01000004.1"/>
</dbReference>
<dbReference type="OrthoDB" id="9814676at2"/>
<dbReference type="GO" id="GO:0003677">
    <property type="term" value="F:DNA binding"/>
    <property type="evidence" value="ECO:0007669"/>
    <property type="project" value="UniProtKB-KW"/>
</dbReference>
<dbReference type="GO" id="GO:1901135">
    <property type="term" value="P:carbohydrate derivative metabolic process"/>
    <property type="evidence" value="ECO:0007669"/>
    <property type="project" value="InterPro"/>
</dbReference>
<dbReference type="PANTHER" id="PTHR30514:SF18">
    <property type="entry name" value="RPIR-FAMILY TRANSCRIPTIONAL REGULATOR"/>
    <property type="match status" value="1"/>
</dbReference>
<dbReference type="Gene3D" id="3.40.50.10490">
    <property type="entry name" value="Glucose-6-phosphate isomerase like protein, domain 1"/>
    <property type="match status" value="1"/>
</dbReference>
<accession>A0A1X7BQ76</accession>
<dbReference type="AlphaFoldDB" id="A0A1X7BQ76"/>
<evidence type="ECO:0000313" key="3">
    <source>
        <dbReference type="Proteomes" id="UP000193224"/>
    </source>
</evidence>
<reference evidence="2 3" key="1">
    <citation type="submission" date="2017-03" db="EMBL/GenBank/DDBJ databases">
        <authorList>
            <person name="Afonso C.L."/>
            <person name="Miller P.J."/>
            <person name="Scott M.A."/>
            <person name="Spackman E."/>
            <person name="Goraichik I."/>
            <person name="Dimitrov K.M."/>
            <person name="Suarez D.L."/>
            <person name="Swayne D.E."/>
        </authorList>
    </citation>
    <scope>NUCLEOTIDE SEQUENCE [LARGE SCALE GENOMIC DNA]</scope>
    <source>
        <strain evidence="2 3">CECT 7745</strain>
    </source>
</reference>
<dbReference type="Proteomes" id="UP000193224">
    <property type="component" value="Unassembled WGS sequence"/>
</dbReference>
<feature type="domain" description="SIS" evidence="1">
    <location>
        <begin position="128"/>
        <end position="265"/>
    </location>
</feature>
<dbReference type="InterPro" id="IPR036388">
    <property type="entry name" value="WH-like_DNA-bd_sf"/>
</dbReference>
<dbReference type="InterPro" id="IPR046348">
    <property type="entry name" value="SIS_dom_sf"/>
</dbReference>
<keyword evidence="2" id="KW-0238">DNA-binding</keyword>
<proteinExistence type="predicted"/>
<name>A0A1X7BQ76_9RHOB</name>
<dbReference type="Gene3D" id="1.10.10.10">
    <property type="entry name" value="Winged helix-like DNA-binding domain superfamily/Winged helix DNA-binding domain"/>
    <property type="match status" value="1"/>
</dbReference>
<evidence type="ECO:0000259" key="1">
    <source>
        <dbReference type="PROSITE" id="PS51464"/>
    </source>
</evidence>
<dbReference type="InterPro" id="IPR009057">
    <property type="entry name" value="Homeodomain-like_sf"/>
</dbReference>
<dbReference type="Pfam" id="PF01380">
    <property type="entry name" value="SIS"/>
    <property type="match status" value="1"/>
</dbReference>
<dbReference type="EMBL" id="FWXB01000004">
    <property type="protein sequence ID" value="SMC11777.1"/>
    <property type="molecule type" value="Genomic_DNA"/>
</dbReference>
<dbReference type="PROSITE" id="PS51464">
    <property type="entry name" value="SIS"/>
    <property type="match status" value="1"/>
</dbReference>